<gene>
    <name evidence="1" type="ORF">GON03_03590</name>
</gene>
<evidence type="ECO:0008006" key="3">
    <source>
        <dbReference type="Google" id="ProtNLM"/>
    </source>
</evidence>
<proteinExistence type="predicted"/>
<organism evidence="1 2">
    <name type="scientific">Nocardioides agri</name>
    <dbReference type="NCBI Taxonomy" id="2682843"/>
    <lineage>
        <taxon>Bacteria</taxon>
        <taxon>Bacillati</taxon>
        <taxon>Actinomycetota</taxon>
        <taxon>Actinomycetes</taxon>
        <taxon>Propionibacteriales</taxon>
        <taxon>Nocardioidaceae</taxon>
        <taxon>Nocardioides</taxon>
    </lineage>
</organism>
<name>A0A6L6XLW5_9ACTN</name>
<accession>A0A6L6XLW5</accession>
<dbReference type="AlphaFoldDB" id="A0A6L6XLW5"/>
<evidence type="ECO:0000313" key="1">
    <source>
        <dbReference type="EMBL" id="MVQ48251.1"/>
    </source>
</evidence>
<dbReference type="EMBL" id="WSEK01000004">
    <property type="protein sequence ID" value="MVQ48251.1"/>
    <property type="molecule type" value="Genomic_DNA"/>
</dbReference>
<reference evidence="1 2" key="1">
    <citation type="submission" date="2019-12" db="EMBL/GenBank/DDBJ databases">
        <authorList>
            <person name="Huq M.A."/>
        </authorList>
    </citation>
    <scope>NUCLEOTIDE SEQUENCE [LARGE SCALE GENOMIC DNA]</scope>
    <source>
        <strain evidence="1 2">MAH-18</strain>
    </source>
</reference>
<dbReference type="Proteomes" id="UP000473525">
    <property type="component" value="Unassembled WGS sequence"/>
</dbReference>
<sequence>MIAGTPVLDLDEVLHIQCGVVARHQLLAVGAQPHDIARMVRQRALARIHPGVYVDHTGPPTWRQRAWAACLYHWPAALAGPSALRAVVGPGWRYHDDAGPIYVAIDECRRCAVLPGHRLRRVTGLDDLVLWSGSPPRMKLEEAALDAALARPDEWGRVALLADVCQSRRTTAERILDALETRSRVRDRAWLASVLTDIAAGTCSTLEHGYLTRVERPHGLPSSIRQRHDSSGLGPVRHDVDYAPFPLVVELDGRLFHDTAMQRDRDLDRDLDLATGGRRCVRLGWGQVFSRPCRTAARIGILLAAAGWPGSPRRCGPGCTV</sequence>
<protein>
    <recommendedName>
        <fullName evidence="3">DUF559 domain-containing protein</fullName>
    </recommendedName>
</protein>
<evidence type="ECO:0000313" key="2">
    <source>
        <dbReference type="Proteomes" id="UP000473525"/>
    </source>
</evidence>
<keyword evidence="2" id="KW-1185">Reference proteome</keyword>
<comment type="caution">
    <text evidence="1">The sequence shown here is derived from an EMBL/GenBank/DDBJ whole genome shotgun (WGS) entry which is preliminary data.</text>
</comment>